<sequence>MAGTRSACSGLVSVECARRRWKQLLVVALLVAVIVAAVVDALTCSCMMTETEQDRVQRLYCEGLLNATSDGTVEPGQSFRCSRTDSDEEAWVPSGEEPNTCIQSSSCLAVGFQAVLEWISEHPGEGWAVTALVYAVLTMALIPGSVLTIGSGVAFGTALGLGKGTAVAATAVIVGASVGATMAFLMGRYLLREVINQWAKKFRVIKALDKALETQGFRITLLLRLSPIVPFNVFNFIMGSTSCELRDYVLATSLGIIPGTFAFVFIGALVGSAAFEGTSMANLSDNGSQVYPDLCEESAQAKTIRIVIIVVGIVATILAVVLLTIVGRRQFRKLAEADGVDLDDLDESTSRAQVSNEDGEAA</sequence>
<feature type="transmembrane region" description="Helical" evidence="6">
    <location>
        <begin position="248"/>
        <end position="275"/>
    </location>
</feature>
<evidence type="ECO:0000256" key="3">
    <source>
        <dbReference type="ARBA" id="ARBA00022692"/>
    </source>
</evidence>
<organism evidence="8 9">
    <name type="scientific">Hondaea fermentalgiana</name>
    <dbReference type="NCBI Taxonomy" id="2315210"/>
    <lineage>
        <taxon>Eukaryota</taxon>
        <taxon>Sar</taxon>
        <taxon>Stramenopiles</taxon>
        <taxon>Bigyra</taxon>
        <taxon>Labyrinthulomycetes</taxon>
        <taxon>Thraustochytrida</taxon>
        <taxon>Thraustochytriidae</taxon>
        <taxon>Hondaea</taxon>
    </lineage>
</organism>
<feature type="domain" description="VTT" evidence="7">
    <location>
        <begin position="142"/>
        <end position="268"/>
    </location>
</feature>
<evidence type="ECO:0000259" key="7">
    <source>
        <dbReference type="Pfam" id="PF09335"/>
    </source>
</evidence>
<evidence type="ECO:0000256" key="5">
    <source>
        <dbReference type="ARBA" id="ARBA00023136"/>
    </source>
</evidence>
<protein>
    <submittedName>
        <fullName evidence="8">Golgi apparatus membrane protein TVP38</fullName>
    </submittedName>
</protein>
<gene>
    <name evidence="8" type="ORF">FCC1311_099572</name>
</gene>
<dbReference type="GO" id="GO:0005886">
    <property type="term" value="C:plasma membrane"/>
    <property type="evidence" value="ECO:0007669"/>
    <property type="project" value="UniProtKB-SubCell"/>
</dbReference>
<dbReference type="PANTHER" id="PTHR12677:SF59">
    <property type="entry name" value="GOLGI APPARATUS MEMBRANE PROTEIN TVP38-RELATED"/>
    <property type="match status" value="1"/>
</dbReference>
<comment type="caution">
    <text evidence="8">The sequence shown here is derived from an EMBL/GenBank/DDBJ whole genome shotgun (WGS) entry which is preliminary data.</text>
</comment>
<evidence type="ECO:0000256" key="4">
    <source>
        <dbReference type="ARBA" id="ARBA00022989"/>
    </source>
</evidence>
<keyword evidence="4 6" id="KW-1133">Transmembrane helix</keyword>
<dbReference type="Proteomes" id="UP000241890">
    <property type="component" value="Unassembled WGS sequence"/>
</dbReference>
<proteinExistence type="predicted"/>
<keyword evidence="3 6" id="KW-0812">Transmembrane</keyword>
<evidence type="ECO:0000313" key="8">
    <source>
        <dbReference type="EMBL" id="GBG33734.1"/>
    </source>
</evidence>
<dbReference type="InterPro" id="IPR015414">
    <property type="entry name" value="TMEM64"/>
</dbReference>
<keyword evidence="9" id="KW-1185">Reference proteome</keyword>
<dbReference type="EMBL" id="BEYU01000166">
    <property type="protein sequence ID" value="GBG33734.1"/>
    <property type="molecule type" value="Genomic_DNA"/>
</dbReference>
<evidence type="ECO:0000256" key="6">
    <source>
        <dbReference type="SAM" id="Phobius"/>
    </source>
</evidence>
<feature type="transmembrane region" description="Helical" evidence="6">
    <location>
        <begin position="306"/>
        <end position="326"/>
    </location>
</feature>
<keyword evidence="2" id="KW-1003">Cell membrane</keyword>
<dbReference type="PANTHER" id="PTHR12677">
    <property type="entry name" value="GOLGI APPARATUS MEMBRANE PROTEIN TVP38-RELATED"/>
    <property type="match status" value="1"/>
</dbReference>
<dbReference type="InParanoid" id="A0A2R5H097"/>
<keyword evidence="5 6" id="KW-0472">Membrane</keyword>
<feature type="transmembrane region" description="Helical" evidence="6">
    <location>
        <begin position="167"/>
        <end position="191"/>
    </location>
</feature>
<feature type="transmembrane region" description="Helical" evidence="6">
    <location>
        <begin position="131"/>
        <end position="155"/>
    </location>
</feature>
<comment type="subcellular location">
    <subcellularLocation>
        <location evidence="1">Cell membrane</location>
        <topology evidence="1">Multi-pass membrane protein</topology>
    </subcellularLocation>
</comment>
<dbReference type="AlphaFoldDB" id="A0A2R5H097"/>
<accession>A0A2R5H097</accession>
<name>A0A2R5H097_9STRA</name>
<dbReference type="Pfam" id="PF09335">
    <property type="entry name" value="VTT_dom"/>
    <property type="match status" value="1"/>
</dbReference>
<dbReference type="OrthoDB" id="166803at2759"/>
<evidence type="ECO:0000313" key="9">
    <source>
        <dbReference type="Proteomes" id="UP000241890"/>
    </source>
</evidence>
<evidence type="ECO:0000256" key="1">
    <source>
        <dbReference type="ARBA" id="ARBA00004651"/>
    </source>
</evidence>
<feature type="transmembrane region" description="Helical" evidence="6">
    <location>
        <begin position="24"/>
        <end position="48"/>
    </location>
</feature>
<reference evidence="8 9" key="1">
    <citation type="submission" date="2017-12" db="EMBL/GenBank/DDBJ databases">
        <title>Sequencing, de novo assembly and annotation of complete genome of a new Thraustochytrid species, strain FCC1311.</title>
        <authorList>
            <person name="Sedici K."/>
            <person name="Godart F."/>
            <person name="Aiese Cigliano R."/>
            <person name="Sanseverino W."/>
            <person name="Barakat M."/>
            <person name="Ortet P."/>
            <person name="Marechal E."/>
            <person name="Cagnac O."/>
            <person name="Amato A."/>
        </authorList>
    </citation>
    <scope>NUCLEOTIDE SEQUENCE [LARGE SCALE GENOMIC DNA]</scope>
</reference>
<evidence type="ECO:0000256" key="2">
    <source>
        <dbReference type="ARBA" id="ARBA00022475"/>
    </source>
</evidence>
<dbReference type="InterPro" id="IPR032816">
    <property type="entry name" value="VTT_dom"/>
</dbReference>